<name>A0A383AQ62_9ZZZZ</name>
<feature type="non-terminal residue" evidence="1">
    <location>
        <position position="43"/>
    </location>
</feature>
<accession>A0A383AQ62</accession>
<evidence type="ECO:0008006" key="2">
    <source>
        <dbReference type="Google" id="ProtNLM"/>
    </source>
</evidence>
<dbReference type="InterPro" id="IPR008948">
    <property type="entry name" value="L-Aspartase-like"/>
</dbReference>
<dbReference type="GO" id="GO:0003824">
    <property type="term" value="F:catalytic activity"/>
    <property type="evidence" value="ECO:0007669"/>
    <property type="project" value="InterPro"/>
</dbReference>
<organism evidence="1">
    <name type="scientific">marine metagenome</name>
    <dbReference type="NCBI Taxonomy" id="408172"/>
    <lineage>
        <taxon>unclassified sequences</taxon>
        <taxon>metagenomes</taxon>
        <taxon>ecological metagenomes</taxon>
    </lineage>
</organism>
<dbReference type="AlphaFoldDB" id="A0A383AQ62"/>
<dbReference type="SUPFAM" id="SSF48557">
    <property type="entry name" value="L-aspartase-like"/>
    <property type="match status" value="1"/>
</dbReference>
<dbReference type="InterPro" id="IPR024083">
    <property type="entry name" value="Fumarase/histidase_N"/>
</dbReference>
<dbReference type="Gene3D" id="1.10.275.10">
    <property type="entry name" value="Fumarase/aspartase (N-terminal domain)"/>
    <property type="match status" value="1"/>
</dbReference>
<evidence type="ECO:0000313" key="1">
    <source>
        <dbReference type="EMBL" id="SVE10056.1"/>
    </source>
</evidence>
<protein>
    <recommendedName>
        <fullName evidence="2">Fumarate lyase N-terminal domain-containing protein</fullName>
    </recommendedName>
</protein>
<dbReference type="EMBL" id="UINC01194122">
    <property type="protein sequence ID" value="SVE10056.1"/>
    <property type="molecule type" value="Genomic_DNA"/>
</dbReference>
<proteinExistence type="predicted"/>
<reference evidence="1" key="1">
    <citation type="submission" date="2018-05" db="EMBL/GenBank/DDBJ databases">
        <authorList>
            <person name="Lanie J.A."/>
            <person name="Ng W.-L."/>
            <person name="Kazmierczak K.M."/>
            <person name="Andrzejewski T.M."/>
            <person name="Davidsen T.M."/>
            <person name="Wayne K.J."/>
            <person name="Tettelin H."/>
            <person name="Glass J.I."/>
            <person name="Rusch D."/>
            <person name="Podicherti R."/>
            <person name="Tsui H.-C.T."/>
            <person name="Winkler M.E."/>
        </authorList>
    </citation>
    <scope>NUCLEOTIDE SEQUENCE</scope>
</reference>
<sequence>MIPRYARPEMTAVWSDKNKFDTWLQVEIAAIQGWANEGTIPQT</sequence>
<gene>
    <name evidence="1" type="ORF">METZ01_LOCUS462910</name>
</gene>